<dbReference type="RefSeq" id="WP_249710824.1">
    <property type="nucleotide sequence ID" value="NZ_JAMFMB010000018.1"/>
</dbReference>
<evidence type="ECO:0000313" key="2">
    <source>
        <dbReference type="Proteomes" id="UP001203880"/>
    </source>
</evidence>
<dbReference type="Proteomes" id="UP001203880">
    <property type="component" value="Unassembled WGS sequence"/>
</dbReference>
<proteinExistence type="predicted"/>
<comment type="caution">
    <text evidence="1">The sequence shown here is derived from an EMBL/GenBank/DDBJ whole genome shotgun (WGS) entry which is preliminary data.</text>
</comment>
<organism evidence="1 2">
    <name type="scientific">Ruegeria spongiae</name>
    <dbReference type="NCBI Taxonomy" id="2942209"/>
    <lineage>
        <taxon>Bacteria</taxon>
        <taxon>Pseudomonadati</taxon>
        <taxon>Pseudomonadota</taxon>
        <taxon>Alphaproteobacteria</taxon>
        <taxon>Rhodobacterales</taxon>
        <taxon>Roseobacteraceae</taxon>
        <taxon>Ruegeria</taxon>
    </lineage>
</organism>
<name>A0ABT0Q4D5_9RHOB</name>
<reference evidence="1" key="1">
    <citation type="submission" date="2022-05" db="EMBL/GenBank/DDBJ databases">
        <authorList>
            <person name="Park J.-S."/>
        </authorList>
    </citation>
    <scope>NUCLEOTIDE SEQUENCE</scope>
    <source>
        <strain evidence="1">2012CJ41-6</strain>
    </source>
</reference>
<sequence>MTPAFKVIAAGVNITDQISERLLSLVVTDEAGFKSDRVEITLDDRDNAVELPLPGAPLAVFMGYEETFLAPMGAFTSAEVVAKGPPDRVIIRGKAANLGGSIKAQVTRAWDNSTLSDIAATIAEAHGLKAKVSERFRDIIYGHLDQTDESDINLMTRLAKDHDAIASVKGDTLVFMGKGEGKTAGGVPMPPVPERKTGNIRWSMTLATRGNFRTVEATWHNQQTGTRDKVTAGEGAPVKRLRHAYPDQGEAQRAARAKLDELGRGNDTLSIEMVGDPLIAAEGQILATGFRVGVSGTWSIKSARHRIAGGGFTTSIEAEKPKSETG</sequence>
<dbReference type="SUPFAM" id="SSF69279">
    <property type="entry name" value="Phage tail proteins"/>
    <property type="match status" value="1"/>
</dbReference>
<dbReference type="EMBL" id="JAMFMB010000018">
    <property type="protein sequence ID" value="MCL6284706.1"/>
    <property type="molecule type" value="Genomic_DNA"/>
</dbReference>
<accession>A0ABT0Q4D5</accession>
<keyword evidence="2" id="KW-1185">Reference proteome</keyword>
<dbReference type="Pfam" id="PF05954">
    <property type="entry name" value="Phage_GPD"/>
    <property type="match status" value="1"/>
</dbReference>
<gene>
    <name evidence="1" type="ORF">M3P21_14310</name>
</gene>
<protein>
    <submittedName>
        <fullName evidence="1">Contractile injection system protein, VgrG/Pvc8 family</fullName>
    </submittedName>
</protein>
<evidence type="ECO:0000313" key="1">
    <source>
        <dbReference type="EMBL" id="MCL6284706.1"/>
    </source>
</evidence>